<evidence type="ECO:0000259" key="1">
    <source>
        <dbReference type="Pfam" id="PF18127"/>
    </source>
</evidence>
<evidence type="ECO:0000313" key="3">
    <source>
        <dbReference type="Proteomes" id="UP000780801"/>
    </source>
</evidence>
<evidence type="ECO:0000313" key="2">
    <source>
        <dbReference type="EMBL" id="KAF9580911.1"/>
    </source>
</evidence>
<dbReference type="Proteomes" id="UP000780801">
    <property type="component" value="Unassembled WGS sequence"/>
</dbReference>
<sequence length="148" mass="17001">MTPFNIPPAVLADSYKATHPFIYPNAKRMVAYGEMRQAYDKDPNDNRIVFYGIRYIIENYIDKQWTLQDVAQAEAFYSTHNAGFTPFPFPKDLFLKIVNEHGGYFPVKIEALPEGTACHAHVPAFQITAEGEMSRLVTFFETILTMIW</sequence>
<dbReference type="EMBL" id="JAABOA010001778">
    <property type="protein sequence ID" value="KAF9580911.1"/>
    <property type="molecule type" value="Genomic_DNA"/>
</dbReference>
<dbReference type="GO" id="GO:0009435">
    <property type="term" value="P:NAD+ biosynthetic process"/>
    <property type="evidence" value="ECO:0007669"/>
    <property type="project" value="TreeGrafter"/>
</dbReference>
<dbReference type="Pfam" id="PF18127">
    <property type="entry name" value="NAMPT_N"/>
    <property type="match status" value="1"/>
</dbReference>
<keyword evidence="3" id="KW-1185">Reference proteome</keyword>
<protein>
    <recommendedName>
        <fullName evidence="1">Nicotinamide phosphoribosyltransferase N-terminal domain-containing protein</fullName>
    </recommendedName>
</protein>
<dbReference type="AlphaFoldDB" id="A0A9P6FUF4"/>
<dbReference type="GO" id="GO:0047280">
    <property type="term" value="F:nicotinamide phosphoribosyltransferase activity"/>
    <property type="evidence" value="ECO:0007669"/>
    <property type="project" value="TreeGrafter"/>
</dbReference>
<accession>A0A9P6FUF4</accession>
<name>A0A9P6FUF4_9FUNG</name>
<feature type="non-terminal residue" evidence="2">
    <location>
        <position position="1"/>
    </location>
</feature>
<reference evidence="2" key="1">
    <citation type="journal article" date="2020" name="Fungal Divers.">
        <title>Resolving the Mortierellaceae phylogeny through synthesis of multi-gene phylogenetics and phylogenomics.</title>
        <authorList>
            <person name="Vandepol N."/>
            <person name="Liber J."/>
            <person name="Desiro A."/>
            <person name="Na H."/>
            <person name="Kennedy M."/>
            <person name="Barry K."/>
            <person name="Grigoriev I.V."/>
            <person name="Miller A.N."/>
            <person name="O'Donnell K."/>
            <person name="Stajich J.E."/>
            <person name="Bonito G."/>
        </authorList>
    </citation>
    <scope>NUCLEOTIDE SEQUENCE</scope>
    <source>
        <strain evidence="2">KOD1015</strain>
    </source>
</reference>
<gene>
    <name evidence="2" type="ORF">BGW38_002251</name>
</gene>
<dbReference type="PANTHER" id="PTHR43816:SF1">
    <property type="entry name" value="NICOTINAMIDE PHOSPHORIBOSYLTRANSFERASE"/>
    <property type="match status" value="1"/>
</dbReference>
<organism evidence="2 3">
    <name type="scientific">Lunasporangiospora selenospora</name>
    <dbReference type="NCBI Taxonomy" id="979761"/>
    <lineage>
        <taxon>Eukaryota</taxon>
        <taxon>Fungi</taxon>
        <taxon>Fungi incertae sedis</taxon>
        <taxon>Mucoromycota</taxon>
        <taxon>Mortierellomycotina</taxon>
        <taxon>Mortierellomycetes</taxon>
        <taxon>Mortierellales</taxon>
        <taxon>Mortierellaceae</taxon>
        <taxon>Lunasporangiospora</taxon>
    </lineage>
</organism>
<feature type="domain" description="Nicotinamide phosphoribosyltransferase N-terminal" evidence="1">
    <location>
        <begin position="10"/>
        <end position="109"/>
    </location>
</feature>
<comment type="caution">
    <text evidence="2">The sequence shown here is derived from an EMBL/GenBank/DDBJ whole genome shotgun (WGS) entry which is preliminary data.</text>
</comment>
<dbReference type="InterPro" id="IPR016471">
    <property type="entry name" value="Nicotinamide_PRibTrfase"/>
</dbReference>
<dbReference type="OrthoDB" id="193380at2759"/>
<proteinExistence type="predicted"/>
<dbReference type="PANTHER" id="PTHR43816">
    <property type="entry name" value="NICOTINAMIDE PHOSPHORIBOSYLTRANSFERASE"/>
    <property type="match status" value="1"/>
</dbReference>
<dbReference type="InterPro" id="IPR041529">
    <property type="entry name" value="DUF5598"/>
</dbReference>